<reference evidence="2 5" key="1">
    <citation type="submission" date="2014-12" db="EMBL/GenBank/DDBJ databases">
        <title>Draft genome sequences of 10 type strains of Lactococcus.</title>
        <authorList>
            <person name="Sun Z."/>
            <person name="Zhong Z."/>
            <person name="Liu W."/>
            <person name="Zhang W."/>
            <person name="Zhang H."/>
        </authorList>
    </citation>
    <scope>NUCLEOTIDE SEQUENCE [LARGE SCALE GENOMIC DNA]</scope>
    <source>
        <strain evidence="2 5">DSM 22330</strain>
    </source>
</reference>
<dbReference type="AlphaFoldDB" id="A0A1K2HG36"/>
<name>A0A1K2HG36_9LACT</name>
<dbReference type="SUPFAM" id="SSF54427">
    <property type="entry name" value="NTF2-like"/>
    <property type="match status" value="1"/>
</dbReference>
<evidence type="ECO:0000313" key="5">
    <source>
        <dbReference type="Proteomes" id="UP000218979"/>
    </source>
</evidence>
<dbReference type="RefSeq" id="WP_031366388.1">
    <property type="nucleotide sequence ID" value="NZ_FPKS01000011.1"/>
</dbReference>
<evidence type="ECO:0000259" key="1">
    <source>
        <dbReference type="Pfam" id="PF12680"/>
    </source>
</evidence>
<organism evidence="3 4">
    <name type="scientific">Pseudolactococcus chungangensis CAU 28 = DSM 22330</name>
    <dbReference type="NCBI Taxonomy" id="1122154"/>
    <lineage>
        <taxon>Bacteria</taxon>
        <taxon>Bacillati</taxon>
        <taxon>Bacillota</taxon>
        <taxon>Bacilli</taxon>
        <taxon>Lactobacillales</taxon>
        <taxon>Streptococcaceae</taxon>
        <taxon>Pseudolactococcus</taxon>
    </lineage>
</organism>
<evidence type="ECO:0000313" key="2">
    <source>
        <dbReference type="EMBL" id="PCS03072.1"/>
    </source>
</evidence>
<evidence type="ECO:0000313" key="4">
    <source>
        <dbReference type="Proteomes" id="UP000185655"/>
    </source>
</evidence>
<proteinExistence type="predicted"/>
<keyword evidence="5" id="KW-1185">Reference proteome</keyword>
<dbReference type="Pfam" id="PF12680">
    <property type="entry name" value="SnoaL_2"/>
    <property type="match status" value="1"/>
</dbReference>
<dbReference type="Gene3D" id="3.10.450.50">
    <property type="match status" value="1"/>
</dbReference>
<protein>
    <recommendedName>
        <fullName evidence="1">SnoaL-like domain-containing protein</fullName>
    </recommendedName>
</protein>
<dbReference type="Proteomes" id="UP000185655">
    <property type="component" value="Unassembled WGS sequence"/>
</dbReference>
<dbReference type="STRING" id="1122154.SAMN02746068_01730"/>
<feature type="domain" description="SnoaL-like" evidence="1">
    <location>
        <begin position="11"/>
        <end position="113"/>
    </location>
</feature>
<dbReference type="EMBL" id="FPKS01000011">
    <property type="protein sequence ID" value="SFZ75748.1"/>
    <property type="molecule type" value="Genomic_DNA"/>
</dbReference>
<dbReference type="Proteomes" id="UP000218979">
    <property type="component" value="Unassembled WGS sequence"/>
</dbReference>
<dbReference type="InterPro" id="IPR032710">
    <property type="entry name" value="NTF2-like_dom_sf"/>
</dbReference>
<evidence type="ECO:0000313" key="3">
    <source>
        <dbReference type="EMBL" id="SFZ75748.1"/>
    </source>
</evidence>
<dbReference type="EMBL" id="JXJT01000011">
    <property type="protein sequence ID" value="PCS03072.1"/>
    <property type="molecule type" value="Genomic_DNA"/>
</dbReference>
<sequence length="131" mass="15495">MTSQHDALFAQYTQSWENKDLPQFLACLTDDIIITECYGATYISKTEAQKWFQHWTAPTENQVVNWEILAKFEDSLKNTDFFNWRFRYVYQNKASVFEGLSQVTFSDNGKITKIKEYEMAFDKTRPYLASK</sequence>
<dbReference type="OrthoDB" id="4203328at2"/>
<reference evidence="3 4" key="2">
    <citation type="submission" date="2016-11" db="EMBL/GenBank/DDBJ databases">
        <authorList>
            <person name="Jaros S."/>
            <person name="Januszkiewicz K."/>
            <person name="Wedrychowicz H."/>
        </authorList>
    </citation>
    <scope>NUCLEOTIDE SEQUENCE [LARGE SCALE GENOMIC DNA]</scope>
    <source>
        <strain evidence="3 4">DSM 22330</strain>
    </source>
</reference>
<dbReference type="InterPro" id="IPR037401">
    <property type="entry name" value="SnoaL-like"/>
</dbReference>
<accession>A0A1K2HG36</accession>
<gene>
    <name evidence="2" type="ORF">RR45_GL000361</name>
    <name evidence="3" type="ORF">SAMN02746068_01730</name>
</gene>